<proteinExistence type="predicted"/>
<sequence length="350" mass="39773">MSHAIVEKLSQGFKICLPDPLLTGKAQISSIALHETDGTKLGVIQSIIPCVVNCLLEILSTSNKDPALMDFQSFYVPAISKYQTEEHEIEMDELEASLQTLHSEAKKQTLSVYMTLEGVNSKFWASVPHLSRDQSSRWDHRKDPTIYVTPLLDLLRQCSTPDESAHVLAFAFIIIAHELGHLLSCSTLFPHGSHVSEPGNGECREGVMQKVSGEANFVVAYNIDLFDLEVSENLGFRIMGDIRLLTRSKGEEYYQYLWIVVRDKRIVDFLKFFFYCSENLHPNYPIPLVDSGKYTIHSIPLYSQDYKRTYGDTTKSGSPSFAGHWDHRDKNMTCMKPHRRRVPMVQPDVN</sequence>
<gene>
    <name evidence="1" type="ORF">BDP27DRAFT_1321796</name>
</gene>
<organism evidence="1 2">
    <name type="scientific">Rhodocollybia butyracea</name>
    <dbReference type="NCBI Taxonomy" id="206335"/>
    <lineage>
        <taxon>Eukaryota</taxon>
        <taxon>Fungi</taxon>
        <taxon>Dikarya</taxon>
        <taxon>Basidiomycota</taxon>
        <taxon>Agaricomycotina</taxon>
        <taxon>Agaricomycetes</taxon>
        <taxon>Agaricomycetidae</taxon>
        <taxon>Agaricales</taxon>
        <taxon>Marasmiineae</taxon>
        <taxon>Omphalotaceae</taxon>
        <taxon>Rhodocollybia</taxon>
    </lineage>
</organism>
<dbReference type="EMBL" id="JADNRY010000030">
    <property type="protein sequence ID" value="KAF9071721.1"/>
    <property type="molecule type" value="Genomic_DNA"/>
</dbReference>
<evidence type="ECO:0000313" key="2">
    <source>
        <dbReference type="Proteomes" id="UP000772434"/>
    </source>
</evidence>
<comment type="caution">
    <text evidence="1">The sequence shown here is derived from an EMBL/GenBank/DDBJ whole genome shotgun (WGS) entry which is preliminary data.</text>
</comment>
<reference evidence="1" key="1">
    <citation type="submission" date="2020-11" db="EMBL/GenBank/DDBJ databases">
        <authorList>
            <consortium name="DOE Joint Genome Institute"/>
            <person name="Ahrendt S."/>
            <person name="Riley R."/>
            <person name="Andreopoulos W."/>
            <person name="Labutti K."/>
            <person name="Pangilinan J."/>
            <person name="Ruiz-Duenas F.J."/>
            <person name="Barrasa J.M."/>
            <person name="Sanchez-Garcia M."/>
            <person name="Camarero S."/>
            <person name="Miyauchi S."/>
            <person name="Serrano A."/>
            <person name="Linde D."/>
            <person name="Babiker R."/>
            <person name="Drula E."/>
            <person name="Ayuso-Fernandez I."/>
            <person name="Pacheco R."/>
            <person name="Padilla G."/>
            <person name="Ferreira P."/>
            <person name="Barriuso J."/>
            <person name="Kellner H."/>
            <person name="Castanera R."/>
            <person name="Alfaro M."/>
            <person name="Ramirez L."/>
            <person name="Pisabarro A.G."/>
            <person name="Kuo A."/>
            <person name="Tritt A."/>
            <person name="Lipzen A."/>
            <person name="He G."/>
            <person name="Yan M."/>
            <person name="Ng V."/>
            <person name="Cullen D."/>
            <person name="Martin F."/>
            <person name="Rosso M.-N."/>
            <person name="Henrissat B."/>
            <person name="Hibbett D."/>
            <person name="Martinez A.T."/>
            <person name="Grigoriev I.V."/>
        </authorList>
    </citation>
    <scope>NUCLEOTIDE SEQUENCE</scope>
    <source>
        <strain evidence="1">AH 40177</strain>
    </source>
</reference>
<protein>
    <submittedName>
        <fullName evidence="1">Uncharacterized protein</fullName>
    </submittedName>
</protein>
<evidence type="ECO:0000313" key="1">
    <source>
        <dbReference type="EMBL" id="KAF9071721.1"/>
    </source>
</evidence>
<keyword evidence="2" id="KW-1185">Reference proteome</keyword>
<name>A0A9P5PSX2_9AGAR</name>
<dbReference type="Proteomes" id="UP000772434">
    <property type="component" value="Unassembled WGS sequence"/>
</dbReference>
<dbReference type="AlphaFoldDB" id="A0A9P5PSX2"/>
<accession>A0A9P5PSX2</accession>